<evidence type="ECO:0000313" key="2">
    <source>
        <dbReference type="EMBL" id="ELU05021.1"/>
    </source>
</evidence>
<dbReference type="EMBL" id="AMQN01023707">
    <property type="status" value="NOT_ANNOTATED_CDS"/>
    <property type="molecule type" value="Genomic_DNA"/>
</dbReference>
<reference evidence="4" key="1">
    <citation type="submission" date="2012-12" db="EMBL/GenBank/DDBJ databases">
        <authorList>
            <person name="Hellsten U."/>
            <person name="Grimwood J."/>
            <person name="Chapman J.A."/>
            <person name="Shapiro H."/>
            <person name="Aerts A."/>
            <person name="Otillar R.P."/>
            <person name="Terry A.Y."/>
            <person name="Boore J.L."/>
            <person name="Simakov O."/>
            <person name="Marletaz F."/>
            <person name="Cho S.-J."/>
            <person name="Edsinger-Gonzales E."/>
            <person name="Havlak P."/>
            <person name="Kuo D.-H."/>
            <person name="Larsson T."/>
            <person name="Lv J."/>
            <person name="Arendt D."/>
            <person name="Savage R."/>
            <person name="Osoegawa K."/>
            <person name="de Jong P."/>
            <person name="Lindberg D.R."/>
            <person name="Seaver E.C."/>
            <person name="Weisblat D.A."/>
            <person name="Putnam N.H."/>
            <person name="Grigoriev I.V."/>
            <person name="Rokhsar D.S."/>
        </authorList>
    </citation>
    <scope>NUCLEOTIDE SEQUENCE</scope>
    <source>
        <strain evidence="4">I ESC-2004</strain>
    </source>
</reference>
<name>R7UNQ7_CAPTE</name>
<reference evidence="2 4" key="2">
    <citation type="journal article" date="2013" name="Nature">
        <title>Insights into bilaterian evolution from three spiralian genomes.</title>
        <authorList>
            <person name="Simakov O."/>
            <person name="Marletaz F."/>
            <person name="Cho S.J."/>
            <person name="Edsinger-Gonzales E."/>
            <person name="Havlak P."/>
            <person name="Hellsten U."/>
            <person name="Kuo D.H."/>
            <person name="Larsson T."/>
            <person name="Lv J."/>
            <person name="Arendt D."/>
            <person name="Savage R."/>
            <person name="Osoegawa K."/>
            <person name="de Jong P."/>
            <person name="Grimwood J."/>
            <person name="Chapman J.A."/>
            <person name="Shapiro H."/>
            <person name="Aerts A."/>
            <person name="Otillar R.P."/>
            <person name="Terry A.Y."/>
            <person name="Boore J.L."/>
            <person name="Grigoriev I.V."/>
            <person name="Lindberg D.R."/>
            <person name="Seaver E.C."/>
            <person name="Weisblat D.A."/>
            <person name="Putnam N.H."/>
            <person name="Rokhsar D.S."/>
        </authorList>
    </citation>
    <scope>NUCLEOTIDE SEQUENCE</scope>
    <source>
        <strain evidence="2 4">I ESC-2004</strain>
    </source>
</reference>
<dbReference type="HOGENOM" id="CLU_1490390_0_0_1"/>
<evidence type="ECO:0000313" key="3">
    <source>
        <dbReference type="EnsemblMetazoa" id="CapteP195063"/>
    </source>
</evidence>
<sequence>MDVNTNGRVQENRQDFEKNFDRETFEGRMYHTLSGTPPAPKRQKKESKPKKESRKKKRPAFSDSDSDELVVFDVGGPAKKSVNRKSLDEKVFDRDLQMAMELSKEVSGMQESEADGAQTKIVVHDNKVKEEIKESGKENKHPLPEPSAGKEKVEKPVKSSCIQEKEGVTGRGTGLMTSSST</sequence>
<feature type="region of interest" description="Disordered" evidence="1">
    <location>
        <begin position="103"/>
        <end position="181"/>
    </location>
</feature>
<feature type="region of interest" description="Disordered" evidence="1">
    <location>
        <begin position="1"/>
        <end position="85"/>
    </location>
</feature>
<evidence type="ECO:0000313" key="4">
    <source>
        <dbReference type="Proteomes" id="UP000014760"/>
    </source>
</evidence>
<organism evidence="2">
    <name type="scientific">Capitella teleta</name>
    <name type="common">Polychaete worm</name>
    <dbReference type="NCBI Taxonomy" id="283909"/>
    <lineage>
        <taxon>Eukaryota</taxon>
        <taxon>Metazoa</taxon>
        <taxon>Spiralia</taxon>
        <taxon>Lophotrochozoa</taxon>
        <taxon>Annelida</taxon>
        <taxon>Polychaeta</taxon>
        <taxon>Sedentaria</taxon>
        <taxon>Scolecida</taxon>
        <taxon>Capitellidae</taxon>
        <taxon>Capitella</taxon>
    </lineage>
</organism>
<evidence type="ECO:0000256" key="1">
    <source>
        <dbReference type="SAM" id="MobiDB-lite"/>
    </source>
</evidence>
<dbReference type="AlphaFoldDB" id="R7UNQ7"/>
<protein>
    <submittedName>
        <fullName evidence="2 3">Uncharacterized protein</fullName>
    </submittedName>
</protein>
<proteinExistence type="predicted"/>
<accession>R7UNQ7</accession>
<keyword evidence="4" id="KW-1185">Reference proteome</keyword>
<feature type="compositionally biased region" description="Basic and acidic residues" evidence="1">
    <location>
        <begin position="10"/>
        <end position="29"/>
    </location>
</feature>
<feature type="compositionally biased region" description="Basic residues" evidence="1">
    <location>
        <begin position="41"/>
        <end position="59"/>
    </location>
</feature>
<dbReference type="Proteomes" id="UP000014760">
    <property type="component" value="Unassembled WGS sequence"/>
</dbReference>
<feature type="compositionally biased region" description="Basic and acidic residues" evidence="1">
    <location>
        <begin position="122"/>
        <end position="168"/>
    </location>
</feature>
<reference evidence="3" key="3">
    <citation type="submission" date="2015-06" db="UniProtKB">
        <authorList>
            <consortium name="EnsemblMetazoa"/>
        </authorList>
    </citation>
    <scope>IDENTIFICATION</scope>
</reference>
<dbReference type="EMBL" id="KB301868">
    <property type="protein sequence ID" value="ELU05021.1"/>
    <property type="molecule type" value="Genomic_DNA"/>
</dbReference>
<gene>
    <name evidence="2" type="ORF">CAPTEDRAFT_195063</name>
</gene>
<dbReference type="EnsemblMetazoa" id="CapteT195063">
    <property type="protein sequence ID" value="CapteP195063"/>
    <property type="gene ID" value="CapteG195063"/>
</dbReference>